<accession>A0A336LTS6</accession>
<dbReference type="AlphaFoldDB" id="A0A336LTS6"/>
<keyword evidence="2" id="KW-0716">Sensory transduction</keyword>
<dbReference type="GO" id="GO:0015031">
    <property type="term" value="P:protein transport"/>
    <property type="evidence" value="ECO:0007669"/>
    <property type="project" value="TreeGrafter"/>
</dbReference>
<evidence type="ECO:0000313" key="4">
    <source>
        <dbReference type="EMBL" id="SSX21452.1"/>
    </source>
</evidence>
<comment type="similarity">
    <text evidence="1">Belongs to the arrestin family.</text>
</comment>
<dbReference type="InterPro" id="IPR014752">
    <property type="entry name" value="Arrestin-like_C"/>
</dbReference>
<dbReference type="Pfam" id="PF00339">
    <property type="entry name" value="Arrestin_N"/>
    <property type="match status" value="1"/>
</dbReference>
<dbReference type="GO" id="GO:0005737">
    <property type="term" value="C:cytoplasm"/>
    <property type="evidence" value="ECO:0007669"/>
    <property type="project" value="TreeGrafter"/>
</dbReference>
<gene>
    <name evidence="4" type="primary">CSON004656</name>
</gene>
<dbReference type="SUPFAM" id="SSF81296">
    <property type="entry name" value="E set domains"/>
    <property type="match status" value="2"/>
</dbReference>
<dbReference type="VEuPathDB" id="VectorBase:CSON004656"/>
<protein>
    <submittedName>
        <fullName evidence="4">CSON004656 protein</fullName>
    </submittedName>
</protein>
<dbReference type="SMART" id="SM01017">
    <property type="entry name" value="Arrestin_C"/>
    <property type="match status" value="1"/>
</dbReference>
<dbReference type="InterPro" id="IPR011022">
    <property type="entry name" value="Arrestin_C-like"/>
</dbReference>
<dbReference type="InterPro" id="IPR014756">
    <property type="entry name" value="Ig_E-set"/>
</dbReference>
<dbReference type="InterPro" id="IPR050357">
    <property type="entry name" value="Arrestin_domain-protein"/>
</dbReference>
<dbReference type="PANTHER" id="PTHR11188">
    <property type="entry name" value="ARRESTIN DOMAIN CONTAINING PROTEIN"/>
    <property type="match status" value="1"/>
</dbReference>
<dbReference type="OMA" id="IIDISYV"/>
<evidence type="ECO:0000256" key="1">
    <source>
        <dbReference type="ARBA" id="ARBA00005298"/>
    </source>
</evidence>
<dbReference type="InterPro" id="IPR011021">
    <property type="entry name" value="Arrestin-like_N"/>
</dbReference>
<evidence type="ECO:0000259" key="3">
    <source>
        <dbReference type="SMART" id="SM01017"/>
    </source>
</evidence>
<dbReference type="Gene3D" id="2.60.40.640">
    <property type="match status" value="2"/>
</dbReference>
<feature type="domain" description="Arrestin C-terminal-like" evidence="3">
    <location>
        <begin position="175"/>
        <end position="313"/>
    </location>
</feature>
<dbReference type="Pfam" id="PF02752">
    <property type="entry name" value="Arrestin_C"/>
    <property type="match status" value="1"/>
</dbReference>
<dbReference type="PANTHER" id="PTHR11188:SF176">
    <property type="entry name" value="ARRESTIN DOMAIN-CONTAINING PROTEIN 1"/>
    <property type="match status" value="1"/>
</dbReference>
<proteinExistence type="inferred from homology"/>
<dbReference type="EMBL" id="UFQT01000194">
    <property type="protein sequence ID" value="SSX21452.1"/>
    <property type="molecule type" value="Genomic_DNA"/>
</dbReference>
<organism evidence="4">
    <name type="scientific">Culicoides sonorensis</name>
    <name type="common">Biting midge</name>
    <dbReference type="NCBI Taxonomy" id="179676"/>
    <lineage>
        <taxon>Eukaryota</taxon>
        <taxon>Metazoa</taxon>
        <taxon>Ecdysozoa</taxon>
        <taxon>Arthropoda</taxon>
        <taxon>Hexapoda</taxon>
        <taxon>Insecta</taxon>
        <taxon>Pterygota</taxon>
        <taxon>Neoptera</taxon>
        <taxon>Endopterygota</taxon>
        <taxon>Diptera</taxon>
        <taxon>Nematocera</taxon>
        <taxon>Chironomoidea</taxon>
        <taxon>Ceratopogonidae</taxon>
        <taxon>Ceratopogoninae</taxon>
        <taxon>Culicoides</taxon>
        <taxon>Monoculicoides</taxon>
    </lineage>
</organism>
<reference evidence="4" key="1">
    <citation type="submission" date="2018-07" db="EMBL/GenBank/DDBJ databases">
        <authorList>
            <person name="Quirk P.G."/>
            <person name="Krulwich T.A."/>
        </authorList>
    </citation>
    <scope>NUCLEOTIDE SEQUENCE</scope>
</reference>
<evidence type="ECO:0000256" key="2">
    <source>
        <dbReference type="ARBA" id="ARBA00022606"/>
    </source>
</evidence>
<name>A0A336LTS6_CULSO</name>
<sequence>MVSYSVIFNNPDKKYKAGDVVECKLQISIFERIDTRSLSLRFLGEAYNEWERTKTVSQSGATRHVSETFSAREEYFNYEHYFFGGSDGTVREILPGNYSYETSFTLPKKLPSNFHHQYGWIRYSVKATYDIFLGSKSEHSEEFFVTSLLDLNSHSHLKDPVKVIEQKTFCCWCCTSDPVDIITLLPKSGFVPGQKIPITIEIDNNSNVRIDCVYFQLKEKLKFFATNPGSDSKSEEEIVTDHIFDSGADLGVAPYQNKLFKHDLFLDPQYPWKILDGCEIIKCEYFIVCTAHSSGCNSNPKNKVKVFIGSVPFIGDTVQNNDPPSYQDVVTLPPKFEDIDHC</sequence>